<evidence type="ECO:0000256" key="3">
    <source>
        <dbReference type="ARBA" id="ARBA00022670"/>
    </source>
</evidence>
<organism evidence="6 7">
    <name type="scientific">Schistosoma japonicum</name>
    <name type="common">Blood fluke</name>
    <dbReference type="NCBI Taxonomy" id="6182"/>
    <lineage>
        <taxon>Eukaryota</taxon>
        <taxon>Metazoa</taxon>
        <taxon>Spiralia</taxon>
        <taxon>Lophotrochozoa</taxon>
        <taxon>Platyhelminthes</taxon>
        <taxon>Trematoda</taxon>
        <taxon>Digenea</taxon>
        <taxon>Strigeidida</taxon>
        <taxon>Schistosomatoidea</taxon>
        <taxon>Schistosomatidae</taxon>
        <taxon>Schistosoma</taxon>
    </lineage>
</organism>
<comment type="similarity">
    <text evidence="1 5">Belongs to the peptidase S10 family.</text>
</comment>
<dbReference type="GO" id="GO:0006508">
    <property type="term" value="P:proteolysis"/>
    <property type="evidence" value="ECO:0007669"/>
    <property type="project" value="UniProtKB-KW"/>
</dbReference>
<dbReference type="GO" id="GO:1904715">
    <property type="term" value="P:negative regulation of chaperone-mediated autophagy"/>
    <property type="evidence" value="ECO:0007669"/>
    <property type="project" value="UniProtKB-ARBA"/>
</dbReference>
<dbReference type="InterPro" id="IPR029058">
    <property type="entry name" value="AB_hydrolase_fold"/>
</dbReference>
<dbReference type="EC" id="3.4.16.-" evidence="5"/>
<name>A0A4Z2CV14_SCHJA</name>
<evidence type="ECO:0000256" key="4">
    <source>
        <dbReference type="ARBA" id="ARBA00022801"/>
    </source>
</evidence>
<dbReference type="PANTHER" id="PTHR11802:SF201">
    <property type="entry name" value="CARBOXYPEPTIDASE"/>
    <property type="match status" value="1"/>
</dbReference>
<dbReference type="AlphaFoldDB" id="A0A4Z2CV14"/>
<dbReference type="PANTHER" id="PTHR11802">
    <property type="entry name" value="SERINE PROTEASE FAMILY S10 SERINE CARBOXYPEPTIDASE"/>
    <property type="match status" value="1"/>
</dbReference>
<dbReference type="PROSITE" id="PS00560">
    <property type="entry name" value="CARBOXYPEPT_SER_HIS"/>
    <property type="match status" value="1"/>
</dbReference>
<dbReference type="Gene3D" id="3.40.50.1820">
    <property type="entry name" value="alpha/beta hydrolase"/>
    <property type="match status" value="1"/>
</dbReference>
<dbReference type="Proteomes" id="UP000311919">
    <property type="component" value="Unassembled WGS sequence"/>
</dbReference>
<keyword evidence="3 5" id="KW-0645">Protease</keyword>
<evidence type="ECO:0000256" key="1">
    <source>
        <dbReference type="ARBA" id="ARBA00009431"/>
    </source>
</evidence>
<protein>
    <recommendedName>
        <fullName evidence="5">Carboxypeptidase</fullName>
        <ecNumber evidence="5">3.4.16.-</ecNumber>
    </recommendedName>
</protein>
<proteinExistence type="inferred from homology"/>
<evidence type="ECO:0000256" key="5">
    <source>
        <dbReference type="RuleBase" id="RU361156"/>
    </source>
</evidence>
<evidence type="ECO:0000256" key="2">
    <source>
        <dbReference type="ARBA" id="ARBA00022645"/>
    </source>
</evidence>
<dbReference type="OrthoDB" id="443318at2759"/>
<dbReference type="FunFam" id="3.40.50.12670:FF:000002">
    <property type="entry name" value="Carboxypeptidase"/>
    <property type="match status" value="1"/>
</dbReference>
<dbReference type="GO" id="GO:0004185">
    <property type="term" value="F:serine-type carboxypeptidase activity"/>
    <property type="evidence" value="ECO:0007669"/>
    <property type="project" value="UniProtKB-UniRule"/>
</dbReference>
<dbReference type="FunFam" id="3.40.50.1820:FF:000335">
    <property type="entry name" value="Carboxypeptidase"/>
    <property type="match status" value="1"/>
</dbReference>
<reference evidence="6 7" key="1">
    <citation type="submission" date="2019-03" db="EMBL/GenBank/DDBJ databases">
        <title>An improved genome assembly of the fluke Schistosoma japonicum.</title>
        <authorList>
            <person name="Hu W."/>
            <person name="Luo F."/>
            <person name="Yin M."/>
            <person name="Mo X."/>
            <person name="Sun C."/>
            <person name="Wu Q."/>
            <person name="Zhu B."/>
            <person name="Xiang M."/>
            <person name="Wang J."/>
            <person name="Wang Y."/>
            <person name="Zhang T."/>
            <person name="Xu B."/>
            <person name="Zheng H."/>
            <person name="Feng Z."/>
        </authorList>
    </citation>
    <scope>NUCLEOTIDE SEQUENCE [LARGE SCALE GENOMIC DNA]</scope>
    <source>
        <strain evidence="6">HuSjv2</strain>
        <tissue evidence="6">Worms</tissue>
    </source>
</reference>
<dbReference type="Gene3D" id="3.40.50.12670">
    <property type="match status" value="1"/>
</dbReference>
<dbReference type="PROSITE" id="PS00131">
    <property type="entry name" value="CARBOXYPEPT_SER_SER"/>
    <property type="match status" value="1"/>
</dbReference>
<dbReference type="SUPFAM" id="SSF53474">
    <property type="entry name" value="alpha/beta-Hydrolases"/>
    <property type="match status" value="1"/>
</dbReference>
<comment type="caution">
    <text evidence="6">The sequence shown here is derived from an EMBL/GenBank/DDBJ whole genome shotgun (WGS) entry which is preliminary data.</text>
</comment>
<sequence length="511" mass="59388">MLYYLFHILNVYYMTMCYRVILFCHIILDSLLIKDALTECRNKDAVRFFPGVWPQPTFNHFSGYLNGSNNNIRLHYWLVEAVRSPKTAPLILWLNGGPGCSSMEGFFSENGPYNMIRGTNLVENPYSWNKLANVLYLESPAGVGFSYAVDNNITTDDDYTALNNYYALLHFLKRFPEYKGREFYITGESYAGVYVPLLALHVIKSQQFNLKGIAVGNGLTNYKFNDNSLIYFIKYHGLVSERMWNDLLKHCCHSQYYSHCLFTDASSVKCQSLVKYILDNATAGLNIYNLYDSCGNINNTMDQKLENLYHSSDIKSFSQPFLHSDFGNLFRSNKFFQEKREKINELRKKIGMRLVLPCDDDNIIGRYLDLPFVRESIHVREDKPKTWEVCSDSVMSVYKRNYQDLSPQYRNILKSKIPILIYNGDVDMACNFIGDDWFVNNLKFDSHNQYQRWIYKSEDGKEQIGGFWKSFIHKNVNLIFTTVRGAGHMVPRDKPAAMFHLIQSFIQAKSL</sequence>
<dbReference type="Pfam" id="PF00450">
    <property type="entry name" value="Peptidase_S10"/>
    <property type="match status" value="1"/>
</dbReference>
<keyword evidence="7" id="KW-1185">Reference proteome</keyword>
<gene>
    <name evidence="6" type="ORF">EWB00_007370</name>
</gene>
<evidence type="ECO:0000313" key="7">
    <source>
        <dbReference type="Proteomes" id="UP000311919"/>
    </source>
</evidence>
<dbReference type="EMBL" id="SKCS01000417">
    <property type="protein sequence ID" value="TNN08013.1"/>
    <property type="molecule type" value="Genomic_DNA"/>
</dbReference>
<dbReference type="PRINTS" id="PR00724">
    <property type="entry name" value="CRBOXYPTASEC"/>
</dbReference>
<evidence type="ECO:0000313" key="6">
    <source>
        <dbReference type="EMBL" id="TNN08013.1"/>
    </source>
</evidence>
<dbReference type="InterPro" id="IPR001563">
    <property type="entry name" value="Peptidase_S10"/>
</dbReference>
<keyword evidence="4 5" id="KW-0378">Hydrolase</keyword>
<accession>A0A4Z2CV14</accession>
<dbReference type="GO" id="GO:0031647">
    <property type="term" value="P:regulation of protein stability"/>
    <property type="evidence" value="ECO:0007669"/>
    <property type="project" value="UniProtKB-ARBA"/>
</dbReference>
<dbReference type="InterPro" id="IPR033124">
    <property type="entry name" value="Ser_caboxypep_his_AS"/>
</dbReference>
<keyword evidence="2 5" id="KW-0121">Carboxypeptidase</keyword>
<dbReference type="STRING" id="6182.A0A4Z2CV14"/>
<dbReference type="InterPro" id="IPR018202">
    <property type="entry name" value="Ser_caboxypep_ser_AS"/>
</dbReference>